<evidence type="ECO:0000313" key="2">
    <source>
        <dbReference type="Proteomes" id="UP000789759"/>
    </source>
</evidence>
<organism evidence="1 2">
    <name type="scientific">Cetraspora pellucida</name>
    <dbReference type="NCBI Taxonomy" id="1433469"/>
    <lineage>
        <taxon>Eukaryota</taxon>
        <taxon>Fungi</taxon>
        <taxon>Fungi incertae sedis</taxon>
        <taxon>Mucoromycota</taxon>
        <taxon>Glomeromycotina</taxon>
        <taxon>Glomeromycetes</taxon>
        <taxon>Diversisporales</taxon>
        <taxon>Gigasporaceae</taxon>
        <taxon>Cetraspora</taxon>
    </lineage>
</organism>
<comment type="caution">
    <text evidence="1">The sequence shown here is derived from an EMBL/GenBank/DDBJ whole genome shotgun (WGS) entry which is preliminary data.</text>
</comment>
<keyword evidence="2" id="KW-1185">Reference proteome</keyword>
<dbReference type="EMBL" id="CAJVQA010007093">
    <property type="protein sequence ID" value="CAG8651423.1"/>
    <property type="molecule type" value="Genomic_DNA"/>
</dbReference>
<gene>
    <name evidence="1" type="ORF">CPELLU_LOCUS9353</name>
</gene>
<proteinExistence type="predicted"/>
<dbReference type="Proteomes" id="UP000789759">
    <property type="component" value="Unassembled WGS sequence"/>
</dbReference>
<protein>
    <submittedName>
        <fullName evidence="1">22958_t:CDS:1</fullName>
    </submittedName>
</protein>
<sequence>MPCLNNSNTISQIVEKYNTSGHLLFIINYPNLLEHIHEYVEFGAAYKKRRKESIKVLIINYLQEDLRTRYNEYLSCSGLNNYLLPYHSNSIAAKAHHHLAGIAISSVCRNEKKEHPDVHYCFASVKGVKQFVARFFSHSVSFQELVTLSDHDFSIEKQQKLILSVYMLTNSSDINNISYNCQLAIFIRPQYQVRTNSASHIEDLKSLTKNNYLNKILKDNSLIKPIWVLLVDGGPDKNS</sequence>
<reference evidence="1" key="1">
    <citation type="submission" date="2021-06" db="EMBL/GenBank/DDBJ databases">
        <authorList>
            <person name="Kallberg Y."/>
            <person name="Tangrot J."/>
            <person name="Rosling A."/>
        </authorList>
    </citation>
    <scope>NUCLEOTIDE SEQUENCE</scope>
    <source>
        <strain evidence="1">FL966</strain>
    </source>
</reference>
<accession>A0A9N9DX82</accession>
<name>A0A9N9DX82_9GLOM</name>
<evidence type="ECO:0000313" key="1">
    <source>
        <dbReference type="EMBL" id="CAG8651423.1"/>
    </source>
</evidence>
<dbReference type="PANTHER" id="PTHR46954">
    <property type="entry name" value="C2H2-TYPE DOMAIN-CONTAINING PROTEIN"/>
    <property type="match status" value="1"/>
</dbReference>
<dbReference type="AlphaFoldDB" id="A0A9N9DX82"/>
<dbReference type="PANTHER" id="PTHR46954:SF1">
    <property type="entry name" value="C2H2-TYPE DOMAIN-CONTAINING PROTEIN"/>
    <property type="match status" value="1"/>
</dbReference>
<dbReference type="OrthoDB" id="2410764at2759"/>